<dbReference type="AlphaFoldDB" id="A0A926E6Z5"/>
<organism evidence="2 3">
    <name type="scientific">Fumia xinanensis</name>
    <dbReference type="NCBI Taxonomy" id="2763659"/>
    <lineage>
        <taxon>Bacteria</taxon>
        <taxon>Bacillati</taxon>
        <taxon>Bacillota</taxon>
        <taxon>Clostridia</taxon>
        <taxon>Eubacteriales</taxon>
        <taxon>Oscillospiraceae</taxon>
        <taxon>Fumia</taxon>
    </lineage>
</organism>
<gene>
    <name evidence="2" type="ORF">H8710_09615</name>
</gene>
<name>A0A926E6Z5_9FIRM</name>
<keyword evidence="3" id="KW-1185">Reference proteome</keyword>
<sequence>MLNGKNVIALRMRRQYMGEKASEEEYETLFRDLSPVPTVYWCCPGEPPVLSERASFDDRLFNTRRRARREILKGRFQGGTIGYVDRQDLSLYGSIYRKAPKAFTQVQEELLALLRREGPMNIGLMKELTGLLVKEITPALHKLQEAFLVFEDQADNEWDRAWYLMEGEFPELNLALNRGEAIEAAVLRFAYRIVAFDLPMAKSFFRLPVRDLKAALDGLLAQGALVSCPVDGEGVRLLLREDVALLESEAFSIEPSALALHRNDFLVKAMEQALKERFDRPDWEVLQYLLIDGSFQGAVYGKFKNGPFLVEDVWAEESVRHRKEELLRAAKEANPAPESLPKRYCGEELKEG</sequence>
<comment type="caution">
    <text evidence="2">The sequence shown here is derived from an EMBL/GenBank/DDBJ whole genome shotgun (WGS) entry which is preliminary data.</text>
</comment>
<proteinExistence type="predicted"/>
<protein>
    <submittedName>
        <fullName evidence="2">Uncharacterized protein</fullName>
    </submittedName>
</protein>
<dbReference type="EMBL" id="JACRSV010000002">
    <property type="protein sequence ID" value="MBC8560321.1"/>
    <property type="molecule type" value="Genomic_DNA"/>
</dbReference>
<evidence type="ECO:0000256" key="1">
    <source>
        <dbReference type="SAM" id="MobiDB-lite"/>
    </source>
</evidence>
<dbReference type="RefSeq" id="WP_249295303.1">
    <property type="nucleotide sequence ID" value="NZ_JACRSV010000002.1"/>
</dbReference>
<evidence type="ECO:0000313" key="3">
    <source>
        <dbReference type="Proteomes" id="UP000610760"/>
    </source>
</evidence>
<feature type="region of interest" description="Disordered" evidence="1">
    <location>
        <begin position="330"/>
        <end position="352"/>
    </location>
</feature>
<reference evidence="2" key="1">
    <citation type="submission" date="2020-08" db="EMBL/GenBank/DDBJ databases">
        <title>Genome public.</title>
        <authorList>
            <person name="Liu C."/>
            <person name="Sun Q."/>
        </authorList>
    </citation>
    <scope>NUCLEOTIDE SEQUENCE</scope>
    <source>
        <strain evidence="2">NSJ-33</strain>
    </source>
</reference>
<evidence type="ECO:0000313" key="2">
    <source>
        <dbReference type="EMBL" id="MBC8560321.1"/>
    </source>
</evidence>
<accession>A0A926E6Z5</accession>
<feature type="compositionally biased region" description="Basic and acidic residues" evidence="1">
    <location>
        <begin position="340"/>
        <end position="352"/>
    </location>
</feature>
<dbReference type="Proteomes" id="UP000610760">
    <property type="component" value="Unassembled WGS sequence"/>
</dbReference>